<dbReference type="EMBL" id="CP021983">
    <property type="protein sequence ID" value="ASC70749.1"/>
    <property type="molecule type" value="Genomic_DNA"/>
</dbReference>
<dbReference type="InterPro" id="IPR006016">
    <property type="entry name" value="UspA"/>
</dbReference>
<dbReference type="Pfam" id="PF00582">
    <property type="entry name" value="Usp"/>
    <property type="match status" value="1"/>
</dbReference>
<dbReference type="Gene3D" id="3.40.50.620">
    <property type="entry name" value="HUPs"/>
    <property type="match status" value="1"/>
</dbReference>
<evidence type="ECO:0000313" key="3">
    <source>
        <dbReference type="Proteomes" id="UP000191901"/>
    </source>
</evidence>
<dbReference type="SUPFAM" id="SSF52402">
    <property type="entry name" value="Adenine nucleotide alpha hydrolases-like"/>
    <property type="match status" value="1"/>
</dbReference>
<evidence type="ECO:0000313" key="2">
    <source>
        <dbReference type="EMBL" id="ASC70749.1"/>
    </source>
</evidence>
<gene>
    <name evidence="2" type="ORF">XM38_016950</name>
</gene>
<organism evidence="2 3">
    <name type="scientific">Halomicronema hongdechloris C2206</name>
    <dbReference type="NCBI Taxonomy" id="1641165"/>
    <lineage>
        <taxon>Bacteria</taxon>
        <taxon>Bacillati</taxon>
        <taxon>Cyanobacteriota</taxon>
        <taxon>Cyanophyceae</taxon>
        <taxon>Nodosilineales</taxon>
        <taxon>Nodosilineaceae</taxon>
        <taxon>Halomicronema</taxon>
    </lineage>
</organism>
<dbReference type="KEGG" id="hhg:XM38_016950"/>
<name>A0A1Z3HKB4_9CYAN</name>
<dbReference type="Proteomes" id="UP000191901">
    <property type="component" value="Chromosome"/>
</dbReference>
<accession>A0A1Z3HKB4</accession>
<sequence length="85" mass="9275">MPLAEQLQERLQVPVTPMSLMRSTVADSIVQLAETHETQVILLGASRENLLSQVLHGNIPLEIAQTTDCTVILVRHADFGEVADA</sequence>
<protein>
    <recommendedName>
        <fullName evidence="1">UspA domain-containing protein</fullName>
    </recommendedName>
</protein>
<dbReference type="InterPro" id="IPR014729">
    <property type="entry name" value="Rossmann-like_a/b/a_fold"/>
</dbReference>
<feature type="domain" description="UspA" evidence="1">
    <location>
        <begin position="7"/>
        <end position="75"/>
    </location>
</feature>
<dbReference type="AlphaFoldDB" id="A0A1Z3HKB4"/>
<reference evidence="2 3" key="1">
    <citation type="journal article" date="2016" name="Biochim. Biophys. Acta">
        <title>Characterization of red-shifted phycobilisomes isolated from the chlorophyll f-containing cyanobacterium Halomicronema hongdechloris.</title>
        <authorList>
            <person name="Li Y."/>
            <person name="Lin Y."/>
            <person name="Garvey C.J."/>
            <person name="Birch D."/>
            <person name="Corkery R.W."/>
            <person name="Loughlin P.C."/>
            <person name="Scheer H."/>
            <person name="Willows R.D."/>
            <person name="Chen M."/>
        </authorList>
    </citation>
    <scope>NUCLEOTIDE SEQUENCE [LARGE SCALE GENOMIC DNA]</scope>
    <source>
        <strain evidence="2 3">C2206</strain>
    </source>
</reference>
<proteinExistence type="predicted"/>
<evidence type="ECO:0000259" key="1">
    <source>
        <dbReference type="Pfam" id="PF00582"/>
    </source>
</evidence>
<keyword evidence="3" id="KW-1185">Reference proteome</keyword>